<dbReference type="InterPro" id="IPR035093">
    <property type="entry name" value="RelE/ParE_toxin_dom_sf"/>
</dbReference>
<dbReference type="InterPro" id="IPR007712">
    <property type="entry name" value="RelE/ParE_toxin"/>
</dbReference>
<evidence type="ECO:0000313" key="3">
    <source>
        <dbReference type="EMBL" id="TLE03986.1"/>
    </source>
</evidence>
<dbReference type="RefSeq" id="WP_004089497.1">
    <property type="nucleotide sequence ID" value="NZ_CAOUIW010000023.1"/>
</dbReference>
<protein>
    <submittedName>
        <fullName evidence="3">Type II toxin-antitoxin system YafQ family toxin</fullName>
    </submittedName>
</protein>
<dbReference type="PIRSF" id="PIRSF006156">
    <property type="entry name" value="YafQ"/>
    <property type="match status" value="1"/>
</dbReference>
<dbReference type="NCBIfam" id="TIGR02385">
    <property type="entry name" value="RelE_StbE"/>
    <property type="match status" value="1"/>
</dbReference>
<dbReference type="PANTHER" id="PTHR40588">
    <property type="entry name" value="MRNA INTERFERASE TOXIN YAFQ"/>
    <property type="match status" value="1"/>
</dbReference>
<dbReference type="AlphaFoldDB" id="A0A6D2C753"/>
<dbReference type="Proteomes" id="UP000029870">
    <property type="component" value="Unassembled WGS sequence"/>
</dbReference>
<gene>
    <name evidence="3" type="ORF">LS77_007470</name>
</gene>
<dbReference type="GO" id="GO:0006415">
    <property type="term" value="P:translational termination"/>
    <property type="evidence" value="ECO:0007669"/>
    <property type="project" value="TreeGrafter"/>
</dbReference>
<dbReference type="GO" id="GO:0004521">
    <property type="term" value="F:RNA endonuclease activity"/>
    <property type="evidence" value="ECO:0007669"/>
    <property type="project" value="TreeGrafter"/>
</dbReference>
<evidence type="ECO:0000256" key="2">
    <source>
        <dbReference type="PIRSR" id="PIRSR006156-1"/>
    </source>
</evidence>
<evidence type="ECO:0000256" key="1">
    <source>
        <dbReference type="ARBA" id="ARBA00022649"/>
    </source>
</evidence>
<reference evidence="3 4" key="1">
    <citation type="journal article" date="2014" name="Genome Announc.">
        <title>Draft genome sequences of eight enterohepatic helicobacter species isolated from both laboratory and wild rodents.</title>
        <authorList>
            <person name="Sheh A."/>
            <person name="Shen Z."/>
            <person name="Fox J.G."/>
        </authorList>
    </citation>
    <scope>NUCLEOTIDE SEQUENCE [LARGE SCALE GENOMIC DNA]</scope>
    <source>
        <strain evidence="3 4">Missouri</strain>
    </source>
</reference>
<dbReference type="SUPFAM" id="SSF143011">
    <property type="entry name" value="RelE-like"/>
    <property type="match status" value="1"/>
</dbReference>
<dbReference type="GeneID" id="60657642"/>
<feature type="active site" description="Proton donor" evidence="2">
    <location>
        <position position="86"/>
    </location>
</feature>
<comment type="caution">
    <text evidence="3">The sequence shown here is derived from an EMBL/GenBank/DDBJ whole genome shotgun (WGS) entry which is preliminary data.</text>
</comment>
<dbReference type="Gene3D" id="3.30.2310.20">
    <property type="entry name" value="RelE-like"/>
    <property type="match status" value="1"/>
</dbReference>
<evidence type="ECO:0000313" key="4">
    <source>
        <dbReference type="Proteomes" id="UP000029870"/>
    </source>
</evidence>
<dbReference type="Pfam" id="PF15738">
    <property type="entry name" value="YafQ_toxin"/>
    <property type="match status" value="1"/>
</dbReference>
<organism evidence="3 4">
    <name type="scientific">Helicobacter bilis</name>
    <dbReference type="NCBI Taxonomy" id="37372"/>
    <lineage>
        <taxon>Bacteria</taxon>
        <taxon>Pseudomonadati</taxon>
        <taxon>Campylobacterota</taxon>
        <taxon>Epsilonproteobacteria</taxon>
        <taxon>Campylobacterales</taxon>
        <taxon>Helicobacteraceae</taxon>
        <taxon>Helicobacter</taxon>
    </lineage>
</organism>
<dbReference type="InterPro" id="IPR004386">
    <property type="entry name" value="Toxin_YafQ-like"/>
</dbReference>
<dbReference type="PANTHER" id="PTHR40588:SF1">
    <property type="entry name" value="MRNA INTERFERASE TOXIN YAFQ"/>
    <property type="match status" value="1"/>
</dbReference>
<dbReference type="EMBL" id="JRPH02000022">
    <property type="protein sequence ID" value="TLE03986.1"/>
    <property type="molecule type" value="Genomic_DNA"/>
</dbReference>
<dbReference type="GO" id="GO:0006402">
    <property type="term" value="P:mRNA catabolic process"/>
    <property type="evidence" value="ECO:0007669"/>
    <property type="project" value="TreeGrafter"/>
</dbReference>
<name>A0A6D2C753_9HELI</name>
<accession>A0A6D2C753</accession>
<proteinExistence type="predicted"/>
<keyword evidence="1" id="KW-1277">Toxin-antitoxin system</keyword>
<sequence length="92" mass="10740">MPKYKITYAKSYKKSIKKLDNSDIMLVENIIDRLANDEILEQKYNNHRLKGNLNGLFECHVKPNLLLIYSKDSEMLELVALRVGSHSDLFKK</sequence>